<accession>A0A0U2THD0</accession>
<dbReference type="AlphaFoldDB" id="A0A0U2THD0"/>
<name>A0A0U2THD0_9MAXI</name>
<feature type="domain" description="Deltamethrin resistance protein prag01" evidence="2">
    <location>
        <begin position="36"/>
        <end position="76"/>
    </location>
</feature>
<evidence type="ECO:0000256" key="1">
    <source>
        <dbReference type="SAM" id="Phobius"/>
    </source>
</evidence>
<dbReference type="EMBL" id="KT755095">
    <property type="protein sequence ID" value="ALS04929.1"/>
    <property type="molecule type" value="mRNA"/>
</dbReference>
<proteinExistence type="evidence at transcript level"/>
<evidence type="ECO:0000259" key="2">
    <source>
        <dbReference type="Pfam" id="PF16020"/>
    </source>
</evidence>
<feature type="transmembrane region" description="Helical" evidence="1">
    <location>
        <begin position="56"/>
        <end position="75"/>
    </location>
</feature>
<sequence>MSRVFKTANLLLRSSQSIRVPVRGKAVQGYARPSIDEIGVPTEPWKQVYDKNQTRFLAQLLGGATSLAVALFVFVTEVNRNPTPAHLLK</sequence>
<evidence type="ECO:0000313" key="3">
    <source>
        <dbReference type="EMBL" id="ALS04708.1"/>
    </source>
</evidence>
<protein>
    <recommendedName>
        <fullName evidence="2">Deltamethrin resistance protein prag01 domain-containing protein</fullName>
    </recommendedName>
</protein>
<dbReference type="Pfam" id="PF16020">
    <property type="entry name" value="Deltameth_res"/>
    <property type="match status" value="1"/>
</dbReference>
<dbReference type="EMBL" id="KT754874">
    <property type="protein sequence ID" value="ALS04708.1"/>
    <property type="molecule type" value="mRNA"/>
</dbReference>
<keyword evidence="1" id="KW-1133">Transmembrane helix</keyword>
<reference evidence="3" key="1">
    <citation type="journal article" date="2015" name="Sci. Rep.">
        <title>Spliced leader RNA trans-splicing discovered in copepods.</title>
        <authorList>
            <person name="Yang F."/>
            <person name="Xu D."/>
            <person name="Zhuang Y."/>
            <person name="Yi X."/>
            <person name="Huang Y."/>
            <person name="Chen H."/>
            <person name="Lin S."/>
            <person name="Campbell D.A."/>
            <person name="Sturm N.R."/>
            <person name="Liu G."/>
            <person name="Zhang H."/>
        </authorList>
    </citation>
    <scope>NUCLEOTIDE SEQUENCE</scope>
</reference>
<organism evidence="3">
    <name type="scientific">Pseudodiaptomus poplesia</name>
    <dbReference type="NCBI Taxonomy" id="213370"/>
    <lineage>
        <taxon>Eukaryota</taxon>
        <taxon>Metazoa</taxon>
        <taxon>Ecdysozoa</taxon>
        <taxon>Arthropoda</taxon>
        <taxon>Crustacea</taxon>
        <taxon>Multicrustacea</taxon>
        <taxon>Hexanauplia</taxon>
        <taxon>Copepoda</taxon>
        <taxon>Calanoida</taxon>
        <taxon>Pseudodiaptomidae</taxon>
        <taxon>Pseudodiaptomus</taxon>
    </lineage>
</organism>
<keyword evidence="1" id="KW-0472">Membrane</keyword>
<dbReference type="InterPro" id="IPR031973">
    <property type="entry name" value="Deltameth_res_prag01"/>
</dbReference>
<keyword evidence="1" id="KW-0812">Transmembrane</keyword>